<evidence type="ECO:0000313" key="2">
    <source>
        <dbReference type="Proteomes" id="UP000008851"/>
    </source>
</evidence>
<sequence length="48" mass="5254">MCSLLVSWPRPRSAYSMPIGGRHTCSAHAPSAHIRSPAMQNAHQVIEI</sequence>
<organism evidence="1 2">
    <name type="scientific">Xanthomonas oryzae pv. oryzicola (strain BLS256)</name>
    <dbReference type="NCBI Taxonomy" id="383407"/>
    <lineage>
        <taxon>Bacteria</taxon>
        <taxon>Pseudomonadati</taxon>
        <taxon>Pseudomonadota</taxon>
        <taxon>Gammaproteobacteria</taxon>
        <taxon>Lysobacterales</taxon>
        <taxon>Lysobacteraceae</taxon>
        <taxon>Xanthomonas</taxon>
    </lineage>
</organism>
<proteinExistence type="predicted"/>
<evidence type="ECO:0000313" key="1">
    <source>
        <dbReference type="EMBL" id="AEQ94409.1"/>
    </source>
</evidence>
<dbReference type="HOGENOM" id="CLU_3159367_0_0_6"/>
<dbReference type="EMBL" id="CP003057">
    <property type="protein sequence ID" value="AEQ94409.1"/>
    <property type="molecule type" value="Genomic_DNA"/>
</dbReference>
<dbReference type="AlphaFoldDB" id="G7TIW6"/>
<name>G7TIW6_XANOB</name>
<protein>
    <submittedName>
        <fullName evidence="1">Uncharacterized protein</fullName>
    </submittedName>
</protein>
<accession>G7TIW6</accession>
<dbReference type="KEGG" id="xor:XOC_0155"/>
<dbReference type="Proteomes" id="UP000008851">
    <property type="component" value="Chromosome"/>
</dbReference>
<reference evidence="1 2" key="1">
    <citation type="journal article" date="2011" name="J. Bacteriol.">
        <title>Two new complete genome sequences offer insight into host and tissue specificity of plant pathogenic Xanthomonas spp.</title>
        <authorList>
            <person name="Bogdanove A.J."/>
            <person name="Koebnik R."/>
            <person name="Lu H."/>
            <person name="Furutani A."/>
            <person name="Angiuoli S.V."/>
            <person name="Patil P.B."/>
            <person name="Van Sluys M.A."/>
            <person name="Ryan R.P."/>
            <person name="Meyer D.F."/>
            <person name="Han S.W."/>
            <person name="Aparna G."/>
            <person name="Rajaram M."/>
            <person name="Delcher A.L."/>
            <person name="Phillippy A.M."/>
            <person name="Puiu D."/>
            <person name="Schatz M.C."/>
            <person name="Shumway M."/>
            <person name="Sommer D.D."/>
            <person name="Trapnell C."/>
            <person name="Benahmed F."/>
            <person name="Dimitrov G."/>
            <person name="Madupu R."/>
            <person name="Radune D."/>
            <person name="Sullivan S."/>
            <person name="Jha G."/>
            <person name="Ishihara H."/>
            <person name="Lee S.W."/>
            <person name="Pandey A."/>
            <person name="Sharma V."/>
            <person name="Sriariyanun M."/>
            <person name="Szurek B."/>
            <person name="Vera-Cruz C.M."/>
            <person name="Dorman K.S."/>
            <person name="Ronald P.C."/>
            <person name="Verdier V."/>
            <person name="Dow J.M."/>
            <person name="Sonti R.V."/>
            <person name="Tsuge S."/>
            <person name="Brendel V.P."/>
            <person name="Rabinowicz P.D."/>
            <person name="Leach J.E."/>
            <person name="White F.F."/>
            <person name="Salzberg S.L."/>
        </authorList>
    </citation>
    <scope>NUCLEOTIDE SEQUENCE [LARGE SCALE GENOMIC DNA]</scope>
    <source>
        <strain evidence="1 2">BLS256</strain>
    </source>
</reference>
<gene>
    <name evidence="1" type="ORF">XOC_0155</name>
</gene>